<comment type="caution">
    <text evidence="6">The sequence shown here is derived from an EMBL/GenBank/DDBJ whole genome shotgun (WGS) entry which is preliminary data.</text>
</comment>
<dbReference type="PANTHER" id="PTHR42788">
    <property type="entry name" value="TAURINE IMPORT ATP-BINDING PROTEIN-RELATED"/>
    <property type="match status" value="1"/>
</dbReference>
<dbReference type="SUPFAM" id="SSF52540">
    <property type="entry name" value="P-loop containing nucleoside triphosphate hydrolases"/>
    <property type="match status" value="1"/>
</dbReference>
<reference evidence="6 7" key="1">
    <citation type="submission" date="2017-06" db="EMBL/GenBank/DDBJ databases">
        <title>Ensifer strains isolated from leguminous trees and herbs display diverse denitrification phenotypes with some acting as strong N2O sinks.</title>
        <authorList>
            <person name="Woliy K."/>
            <person name="Mania D."/>
            <person name="Bakken L.R."/>
            <person name="Frostegard A."/>
        </authorList>
    </citation>
    <scope>NUCLEOTIDE SEQUENCE [LARGE SCALE GENOMIC DNA]</scope>
    <source>
        <strain evidence="6 7">AC50a</strain>
    </source>
</reference>
<dbReference type="PROSITE" id="PS50893">
    <property type="entry name" value="ABC_TRANSPORTER_2"/>
    <property type="match status" value="1"/>
</dbReference>
<comment type="similarity">
    <text evidence="1">Belongs to the ABC transporter superfamily.</text>
</comment>
<dbReference type="PANTHER" id="PTHR42788:SF13">
    <property type="entry name" value="ALIPHATIC SULFONATES IMPORT ATP-BINDING PROTEIN SSUB"/>
    <property type="match status" value="1"/>
</dbReference>
<protein>
    <submittedName>
        <fullName evidence="6">ATP-binding protein</fullName>
    </submittedName>
</protein>
<dbReference type="Pfam" id="PF00005">
    <property type="entry name" value="ABC_tran"/>
    <property type="match status" value="1"/>
</dbReference>
<dbReference type="Gene3D" id="3.40.50.300">
    <property type="entry name" value="P-loop containing nucleotide triphosphate hydrolases"/>
    <property type="match status" value="1"/>
</dbReference>
<evidence type="ECO:0000313" key="7">
    <source>
        <dbReference type="Proteomes" id="UP000231987"/>
    </source>
</evidence>
<dbReference type="CDD" id="cd03293">
    <property type="entry name" value="ABC_NrtD_SsuB_transporters"/>
    <property type="match status" value="1"/>
</dbReference>
<name>A0A2J0YWH7_RHIML</name>
<gene>
    <name evidence="6" type="ORF">CEJ86_25135</name>
</gene>
<keyword evidence="3" id="KW-0547">Nucleotide-binding</keyword>
<dbReference type="InterPro" id="IPR027417">
    <property type="entry name" value="P-loop_NTPase"/>
</dbReference>
<proteinExistence type="inferred from homology"/>
<evidence type="ECO:0000259" key="5">
    <source>
        <dbReference type="PROSITE" id="PS50893"/>
    </source>
</evidence>
<dbReference type="SMART" id="SM00382">
    <property type="entry name" value="AAA"/>
    <property type="match status" value="1"/>
</dbReference>
<keyword evidence="2" id="KW-0813">Transport</keyword>
<dbReference type="AlphaFoldDB" id="A0A2J0YWH7"/>
<dbReference type="InterPro" id="IPR003439">
    <property type="entry name" value="ABC_transporter-like_ATP-bd"/>
</dbReference>
<sequence length="275" mass="30292">MTAVPDPASDPKISFQNVTRRFGEGESSVLALDRLSLDIGEGEFVTVVGPSGCGKSTAMNIAAGLTEVSDGRVLVDGKPVDGPGPERGVIFQQYALFPWLTVRQNVEFGLRIKNMPAAERRRIADHFIDLVGLKDFADALPKTLSGGMKQRCAIARAYAVNPTILLMDEPFGALDALTRVNMQDQLLDTWSRERRTVIFITHDVDEAVYLANRVIVMAARPGRLHEIVPVDLPYPRNEEIRLSPEFAQVRNRVWHAVYHQKPQVSSSSSQGGGMP</sequence>
<organism evidence="6 7">
    <name type="scientific">Rhizobium meliloti</name>
    <name type="common">Ensifer meliloti</name>
    <name type="synonym">Sinorhizobium meliloti</name>
    <dbReference type="NCBI Taxonomy" id="382"/>
    <lineage>
        <taxon>Bacteria</taxon>
        <taxon>Pseudomonadati</taxon>
        <taxon>Pseudomonadota</taxon>
        <taxon>Alphaproteobacteria</taxon>
        <taxon>Hyphomicrobiales</taxon>
        <taxon>Rhizobiaceae</taxon>
        <taxon>Sinorhizobium/Ensifer group</taxon>
        <taxon>Sinorhizobium</taxon>
    </lineage>
</organism>
<keyword evidence="4 6" id="KW-0067">ATP-binding</keyword>
<evidence type="ECO:0000256" key="3">
    <source>
        <dbReference type="ARBA" id="ARBA00022741"/>
    </source>
</evidence>
<dbReference type="GO" id="GO:0005524">
    <property type="term" value="F:ATP binding"/>
    <property type="evidence" value="ECO:0007669"/>
    <property type="project" value="UniProtKB-KW"/>
</dbReference>
<dbReference type="InterPro" id="IPR050166">
    <property type="entry name" value="ABC_transporter_ATP-bind"/>
</dbReference>
<accession>A0A2J0YWH7</accession>
<evidence type="ECO:0000256" key="2">
    <source>
        <dbReference type="ARBA" id="ARBA00022448"/>
    </source>
</evidence>
<feature type="domain" description="ABC transporter" evidence="5">
    <location>
        <begin position="13"/>
        <end position="240"/>
    </location>
</feature>
<dbReference type="Proteomes" id="UP000231987">
    <property type="component" value="Unassembled WGS sequence"/>
</dbReference>
<evidence type="ECO:0000313" key="6">
    <source>
        <dbReference type="EMBL" id="PJR12530.1"/>
    </source>
</evidence>
<evidence type="ECO:0000256" key="1">
    <source>
        <dbReference type="ARBA" id="ARBA00005417"/>
    </source>
</evidence>
<dbReference type="GO" id="GO:0016887">
    <property type="term" value="F:ATP hydrolysis activity"/>
    <property type="evidence" value="ECO:0007669"/>
    <property type="project" value="InterPro"/>
</dbReference>
<dbReference type="EMBL" id="NJGD01000015">
    <property type="protein sequence ID" value="PJR12530.1"/>
    <property type="molecule type" value="Genomic_DNA"/>
</dbReference>
<dbReference type="RefSeq" id="WP_100673908.1">
    <property type="nucleotide sequence ID" value="NZ_NJGD01000015.1"/>
</dbReference>
<dbReference type="InterPro" id="IPR003593">
    <property type="entry name" value="AAA+_ATPase"/>
</dbReference>
<evidence type="ECO:0000256" key="4">
    <source>
        <dbReference type="ARBA" id="ARBA00022840"/>
    </source>
</evidence>